<name>B1ZNZ0_OPITP</name>
<accession>B1ZNZ0</accession>
<dbReference type="EMBL" id="CP001032">
    <property type="protein sequence ID" value="ACB77479.1"/>
    <property type="molecule type" value="Genomic_DNA"/>
</dbReference>
<dbReference type="KEGG" id="ote:Oter_4206"/>
<sequence length="170" mass="18939">MKRFAINRADPGSRGRRPRSGLTEAGYIRKLVGIIALGVFALLALPAFAQINAPAKNWALPLFTPEGYRSVTARGSEARALSERQFEVADLNLTFFSGDATTRVDAVILSPLAAFQPDEQIAHGEKRVRYIRDDVEAAGIRWTYWHADKKISLDGDVRVVFRAEIKDLLR</sequence>
<evidence type="ECO:0000313" key="1">
    <source>
        <dbReference type="EMBL" id="ACB77479.1"/>
    </source>
</evidence>
<protein>
    <recommendedName>
        <fullName evidence="3">Organic solvent tolerance-like N-terminal domain-containing protein</fullName>
    </recommendedName>
</protein>
<dbReference type="Proteomes" id="UP000007013">
    <property type="component" value="Chromosome"/>
</dbReference>
<dbReference type="STRING" id="452637.Oter_4206"/>
<gene>
    <name evidence="1" type="ordered locus">Oter_4206</name>
</gene>
<dbReference type="eggNOG" id="COG1934">
    <property type="taxonomic scope" value="Bacteria"/>
</dbReference>
<dbReference type="HOGENOM" id="CLU_1569135_0_0_0"/>
<reference evidence="1 2" key="1">
    <citation type="journal article" date="2011" name="J. Bacteriol.">
        <title>Genome sequence of the verrucomicrobium Opitutus terrae PB90-1, an abundant inhabitant of rice paddy soil ecosystems.</title>
        <authorList>
            <person name="van Passel M.W."/>
            <person name="Kant R."/>
            <person name="Palva A."/>
            <person name="Copeland A."/>
            <person name="Lucas S."/>
            <person name="Lapidus A."/>
            <person name="Glavina del Rio T."/>
            <person name="Pitluck S."/>
            <person name="Goltsman E."/>
            <person name="Clum A."/>
            <person name="Sun H."/>
            <person name="Schmutz J."/>
            <person name="Larimer F.W."/>
            <person name="Land M.L."/>
            <person name="Hauser L."/>
            <person name="Kyrpides N."/>
            <person name="Mikhailova N."/>
            <person name="Richardson P.P."/>
            <person name="Janssen P.H."/>
            <person name="de Vos W.M."/>
            <person name="Smidt H."/>
        </authorList>
    </citation>
    <scope>NUCLEOTIDE SEQUENCE [LARGE SCALE GENOMIC DNA]</scope>
    <source>
        <strain evidence="2">DSM 11246 / JCM 15787 / PB90-1</strain>
    </source>
</reference>
<evidence type="ECO:0000313" key="2">
    <source>
        <dbReference type="Proteomes" id="UP000007013"/>
    </source>
</evidence>
<evidence type="ECO:0008006" key="3">
    <source>
        <dbReference type="Google" id="ProtNLM"/>
    </source>
</evidence>
<dbReference type="OrthoDB" id="196038at2"/>
<proteinExistence type="predicted"/>
<dbReference type="RefSeq" id="WP_012377007.1">
    <property type="nucleotide sequence ID" value="NC_010571.1"/>
</dbReference>
<keyword evidence="2" id="KW-1185">Reference proteome</keyword>
<organism evidence="1 2">
    <name type="scientific">Opitutus terrae (strain DSM 11246 / JCM 15787 / PB90-1)</name>
    <dbReference type="NCBI Taxonomy" id="452637"/>
    <lineage>
        <taxon>Bacteria</taxon>
        <taxon>Pseudomonadati</taxon>
        <taxon>Verrucomicrobiota</taxon>
        <taxon>Opitutia</taxon>
        <taxon>Opitutales</taxon>
        <taxon>Opitutaceae</taxon>
        <taxon>Opitutus</taxon>
    </lineage>
</organism>
<dbReference type="AlphaFoldDB" id="B1ZNZ0"/>